<protein>
    <recommendedName>
        <fullName evidence="1">C2H2-type domain-containing protein</fullName>
    </recommendedName>
</protein>
<dbReference type="AlphaFoldDB" id="A0AAE0K363"/>
<dbReference type="PROSITE" id="PS00028">
    <property type="entry name" value="ZINC_FINGER_C2H2_1"/>
    <property type="match status" value="1"/>
</dbReference>
<reference evidence="2" key="1">
    <citation type="journal article" date="2023" name="Mol. Phylogenet. Evol.">
        <title>Genome-scale phylogeny and comparative genomics of the fungal order Sordariales.</title>
        <authorList>
            <person name="Hensen N."/>
            <person name="Bonometti L."/>
            <person name="Westerberg I."/>
            <person name="Brannstrom I.O."/>
            <person name="Guillou S."/>
            <person name="Cros-Aarteil S."/>
            <person name="Calhoun S."/>
            <person name="Haridas S."/>
            <person name="Kuo A."/>
            <person name="Mondo S."/>
            <person name="Pangilinan J."/>
            <person name="Riley R."/>
            <person name="LaButti K."/>
            <person name="Andreopoulos B."/>
            <person name="Lipzen A."/>
            <person name="Chen C."/>
            <person name="Yan M."/>
            <person name="Daum C."/>
            <person name="Ng V."/>
            <person name="Clum A."/>
            <person name="Steindorff A."/>
            <person name="Ohm R.A."/>
            <person name="Martin F."/>
            <person name="Silar P."/>
            <person name="Natvig D.O."/>
            <person name="Lalanne C."/>
            <person name="Gautier V."/>
            <person name="Ament-Velasquez S.L."/>
            <person name="Kruys A."/>
            <person name="Hutchinson M.I."/>
            <person name="Powell A.J."/>
            <person name="Barry K."/>
            <person name="Miller A.N."/>
            <person name="Grigoriev I.V."/>
            <person name="Debuchy R."/>
            <person name="Gladieux P."/>
            <person name="Hiltunen Thoren M."/>
            <person name="Johannesson H."/>
        </authorList>
    </citation>
    <scope>NUCLEOTIDE SEQUENCE</scope>
    <source>
        <strain evidence="2">CBS 958.72</strain>
    </source>
</reference>
<accession>A0AAE0K363</accession>
<evidence type="ECO:0000313" key="2">
    <source>
        <dbReference type="EMBL" id="KAK3369243.1"/>
    </source>
</evidence>
<sequence length="173" mass="19500">MAAFLFPVSDDFAFDANNITTSFGLDPNSLSWPLMSNLDPATPHLVLEALPQHGNSFPPGIPEHGNIWPFTHQCADATCFADFPTRKSLHEHANQTGHLPFGCWCGKLFKRADTLNRHITPPSIECEFCTNHDGDKAFRRLDHLRQHLSVFHRFNKKAIDSHCKARAEKKARA</sequence>
<evidence type="ECO:0000313" key="3">
    <source>
        <dbReference type="Proteomes" id="UP001287356"/>
    </source>
</evidence>
<dbReference type="InterPro" id="IPR013087">
    <property type="entry name" value="Znf_C2H2_type"/>
</dbReference>
<dbReference type="Proteomes" id="UP001287356">
    <property type="component" value="Unassembled WGS sequence"/>
</dbReference>
<dbReference type="EMBL" id="JAULSN010000006">
    <property type="protein sequence ID" value="KAK3369243.1"/>
    <property type="molecule type" value="Genomic_DNA"/>
</dbReference>
<organism evidence="2 3">
    <name type="scientific">Lasiosphaeria ovina</name>
    <dbReference type="NCBI Taxonomy" id="92902"/>
    <lineage>
        <taxon>Eukaryota</taxon>
        <taxon>Fungi</taxon>
        <taxon>Dikarya</taxon>
        <taxon>Ascomycota</taxon>
        <taxon>Pezizomycotina</taxon>
        <taxon>Sordariomycetes</taxon>
        <taxon>Sordariomycetidae</taxon>
        <taxon>Sordariales</taxon>
        <taxon>Lasiosphaeriaceae</taxon>
        <taxon>Lasiosphaeria</taxon>
    </lineage>
</organism>
<feature type="domain" description="C2H2-type" evidence="1">
    <location>
        <begin position="74"/>
        <end position="98"/>
    </location>
</feature>
<proteinExistence type="predicted"/>
<comment type="caution">
    <text evidence="2">The sequence shown here is derived from an EMBL/GenBank/DDBJ whole genome shotgun (WGS) entry which is preliminary data.</text>
</comment>
<evidence type="ECO:0000259" key="1">
    <source>
        <dbReference type="PROSITE" id="PS00028"/>
    </source>
</evidence>
<reference evidence="2" key="2">
    <citation type="submission" date="2023-06" db="EMBL/GenBank/DDBJ databases">
        <authorList>
            <consortium name="Lawrence Berkeley National Laboratory"/>
            <person name="Haridas S."/>
            <person name="Hensen N."/>
            <person name="Bonometti L."/>
            <person name="Westerberg I."/>
            <person name="Brannstrom I.O."/>
            <person name="Guillou S."/>
            <person name="Cros-Aarteil S."/>
            <person name="Calhoun S."/>
            <person name="Kuo A."/>
            <person name="Mondo S."/>
            <person name="Pangilinan J."/>
            <person name="Riley R."/>
            <person name="Labutti K."/>
            <person name="Andreopoulos B."/>
            <person name="Lipzen A."/>
            <person name="Chen C."/>
            <person name="Yanf M."/>
            <person name="Daum C."/>
            <person name="Ng V."/>
            <person name="Clum A."/>
            <person name="Steindorff A."/>
            <person name="Ohm R."/>
            <person name="Martin F."/>
            <person name="Silar P."/>
            <person name="Natvig D."/>
            <person name="Lalanne C."/>
            <person name="Gautier V."/>
            <person name="Ament-Velasquez S.L."/>
            <person name="Kruys A."/>
            <person name="Hutchinson M.I."/>
            <person name="Powell A.J."/>
            <person name="Barry K."/>
            <person name="Miller A.N."/>
            <person name="Grigoriev I.V."/>
            <person name="Debuchy R."/>
            <person name="Gladieux P."/>
            <person name="Thoren M.H."/>
            <person name="Johannesson H."/>
        </authorList>
    </citation>
    <scope>NUCLEOTIDE SEQUENCE</scope>
    <source>
        <strain evidence="2">CBS 958.72</strain>
    </source>
</reference>
<gene>
    <name evidence="2" type="ORF">B0T24DRAFT_596008</name>
</gene>
<name>A0AAE0K363_9PEZI</name>
<dbReference type="Gene3D" id="3.30.160.60">
    <property type="entry name" value="Classic Zinc Finger"/>
    <property type="match status" value="1"/>
</dbReference>
<keyword evidence="3" id="KW-1185">Reference proteome</keyword>